<evidence type="ECO:0000313" key="2">
    <source>
        <dbReference type="EMBL" id="EAU48470.1"/>
    </source>
</evidence>
<name>Q0FWT2_SALBH</name>
<sequence>MIGTSGPMARCRARVSKRRPNRA</sequence>
<protein>
    <submittedName>
        <fullName evidence="2">Uncharacterized protein</fullName>
    </submittedName>
</protein>
<evidence type="ECO:0000313" key="3">
    <source>
        <dbReference type="Proteomes" id="UP000006230"/>
    </source>
</evidence>
<dbReference type="AlphaFoldDB" id="Q0FWT2"/>
<comment type="caution">
    <text evidence="2">The sequence shown here is derived from an EMBL/GenBank/DDBJ whole genome shotgun (WGS) entry which is preliminary data.</text>
</comment>
<proteinExistence type="predicted"/>
<dbReference type="EMBL" id="AATQ01000001">
    <property type="protein sequence ID" value="EAU48470.1"/>
    <property type="molecule type" value="Genomic_DNA"/>
</dbReference>
<reference evidence="2 3" key="1">
    <citation type="journal article" date="2010" name="J. Bacteriol.">
        <title>Genome sequences of Pelagibaca bermudensis HTCC2601T and Maritimibacter alkaliphilus HTCC2654T, the type strains of two marine Roseobacter genera.</title>
        <authorList>
            <person name="Thrash J.C."/>
            <person name="Cho J.C."/>
            <person name="Ferriera S."/>
            <person name="Johnson J."/>
            <person name="Vergin K.L."/>
            <person name="Giovannoni S.J."/>
        </authorList>
    </citation>
    <scope>NUCLEOTIDE SEQUENCE [LARGE SCALE GENOMIC DNA]</scope>
    <source>
        <strain evidence="3">DSM 26914 / JCM 13377 / KCTC 12554 / HTCC2601</strain>
    </source>
</reference>
<keyword evidence="3" id="KW-1185">Reference proteome</keyword>
<dbReference type="HOGENOM" id="CLU_3423023_0_0_5"/>
<dbReference type="Proteomes" id="UP000006230">
    <property type="component" value="Unassembled WGS sequence"/>
</dbReference>
<feature type="compositionally biased region" description="Basic residues" evidence="1">
    <location>
        <begin position="11"/>
        <end position="23"/>
    </location>
</feature>
<accession>Q0FWT2</accession>
<evidence type="ECO:0000256" key="1">
    <source>
        <dbReference type="SAM" id="MobiDB-lite"/>
    </source>
</evidence>
<feature type="region of interest" description="Disordered" evidence="1">
    <location>
        <begin position="1"/>
        <end position="23"/>
    </location>
</feature>
<gene>
    <name evidence="2" type="ORF">R2601_02818</name>
</gene>
<organism evidence="2 3">
    <name type="scientific">Salipiger bermudensis (strain DSM 26914 / JCM 13377 / KCTC 12554 / HTCC2601)</name>
    <name type="common">Pelagibaca bermudensis</name>
    <dbReference type="NCBI Taxonomy" id="314265"/>
    <lineage>
        <taxon>Bacteria</taxon>
        <taxon>Pseudomonadati</taxon>
        <taxon>Pseudomonadota</taxon>
        <taxon>Alphaproteobacteria</taxon>
        <taxon>Rhodobacterales</taxon>
        <taxon>Roseobacteraceae</taxon>
        <taxon>Salipiger</taxon>
    </lineage>
</organism>